<gene>
    <name evidence="8" type="ORF">ACFQY0_02495</name>
</gene>
<name>A0ABW2L143_9BACT</name>
<dbReference type="InterPro" id="IPR003594">
    <property type="entry name" value="HATPase_dom"/>
</dbReference>
<dbReference type="InterPro" id="IPR008979">
    <property type="entry name" value="Galactose-bd-like_sf"/>
</dbReference>
<proteinExistence type="predicted"/>
<evidence type="ECO:0000259" key="5">
    <source>
        <dbReference type="Pfam" id="PF00754"/>
    </source>
</evidence>
<dbReference type="CDD" id="cd16917">
    <property type="entry name" value="HATPase_UhpB-NarQ-NarX-like"/>
    <property type="match status" value="1"/>
</dbReference>
<evidence type="ECO:0000313" key="9">
    <source>
        <dbReference type="Proteomes" id="UP001596472"/>
    </source>
</evidence>
<dbReference type="InterPro" id="IPR050482">
    <property type="entry name" value="Sensor_HK_TwoCompSys"/>
</dbReference>
<evidence type="ECO:0000313" key="8">
    <source>
        <dbReference type="EMBL" id="MFC7336033.1"/>
    </source>
</evidence>
<organism evidence="8 9">
    <name type="scientific">Haloferula chungangensis</name>
    <dbReference type="NCBI Taxonomy" id="1048331"/>
    <lineage>
        <taxon>Bacteria</taxon>
        <taxon>Pseudomonadati</taxon>
        <taxon>Verrucomicrobiota</taxon>
        <taxon>Verrucomicrobiia</taxon>
        <taxon>Verrucomicrobiales</taxon>
        <taxon>Verrucomicrobiaceae</taxon>
        <taxon>Haloferula</taxon>
    </lineage>
</organism>
<dbReference type="Gene3D" id="2.60.120.260">
    <property type="entry name" value="Galactose-binding domain-like"/>
    <property type="match status" value="1"/>
</dbReference>
<dbReference type="InterPro" id="IPR011712">
    <property type="entry name" value="Sig_transdc_His_kin_sub3_dim/P"/>
</dbReference>
<dbReference type="SUPFAM" id="SSF49785">
    <property type="entry name" value="Galactose-binding domain-like"/>
    <property type="match status" value="1"/>
</dbReference>
<dbReference type="Pfam" id="PF00754">
    <property type="entry name" value="F5_F8_type_C"/>
    <property type="match status" value="1"/>
</dbReference>
<evidence type="ECO:0000256" key="4">
    <source>
        <dbReference type="SAM" id="Phobius"/>
    </source>
</evidence>
<dbReference type="Gene3D" id="3.30.565.10">
    <property type="entry name" value="Histidine kinase-like ATPase, C-terminal domain"/>
    <property type="match status" value="1"/>
</dbReference>
<evidence type="ECO:0000256" key="3">
    <source>
        <dbReference type="ARBA" id="ARBA00023012"/>
    </source>
</evidence>
<dbReference type="InterPro" id="IPR036890">
    <property type="entry name" value="HATPase_C_sf"/>
</dbReference>
<sequence>MHTIFRKATVSATLFTCLGSDLASSESLAGTHSPRLKEIRAEIDRICHELSLLPEIPLENLGGDGAYGRLFALESRDMNLKLRFTWPEDAPVDFISLIPARKFTATGLAPEYGFPEDFSISLITSDDDHLVSIVEARDTSSHPVRRGHPYNFELDLPIKARGLEINVSRLRIPSGEKADILVFALAEIFCFAGEHNLMENASITTNPRPVKSETPYWTTQFMIDGHTPLGLPEIPLPYGAEWNNIGWVSQSHPSEEEVVSVTIKLKEAMTLDGMSMFPARRPSVADFPGFGLPSRFRVETSMTGGAKTFETVYSTRDGDIINPGSNPLTIRFEPVTARVVRLSATKLWKDYDHYPAFLALSEIQILNGHSILSNGARVATSELTESIPAHGHKNWSPAALTDRHGPSGEIVSRKQWLRFLDRRLALQVNLHTLRLESEAIERKWSRSIIIMLGAIGISGLLAALILPFRYRRLERKRLRSIRDRIAGDLHDDVGSNLGSIQLLSEIAKSKTESQEELILINQVAAETVTSVRDIVWLLRPRNGYRASTIAHLRDTASILLESIEWTFNAETEEFALNDEDGRHLVLFFREALHNLIRHSKAAHASIRLSRKDTLILLEIRDDGRGIAPELLDRPETLRALKQRSIRLGASLEINSEIGKGTFLRLAFTPQALDFYKAPRYPFSIKTGHS</sequence>
<dbReference type="EMBL" id="JBHTBS010000001">
    <property type="protein sequence ID" value="MFC7336033.1"/>
    <property type="molecule type" value="Genomic_DNA"/>
</dbReference>
<evidence type="ECO:0000259" key="6">
    <source>
        <dbReference type="Pfam" id="PF02518"/>
    </source>
</evidence>
<dbReference type="GO" id="GO:0016301">
    <property type="term" value="F:kinase activity"/>
    <property type="evidence" value="ECO:0007669"/>
    <property type="project" value="UniProtKB-KW"/>
</dbReference>
<dbReference type="Pfam" id="PF02518">
    <property type="entry name" value="HATPase_c"/>
    <property type="match status" value="1"/>
</dbReference>
<dbReference type="Gene3D" id="1.20.5.1930">
    <property type="match status" value="1"/>
</dbReference>
<evidence type="ECO:0000256" key="1">
    <source>
        <dbReference type="ARBA" id="ARBA00022679"/>
    </source>
</evidence>
<accession>A0ABW2L143</accession>
<feature type="transmembrane region" description="Helical" evidence="4">
    <location>
        <begin position="448"/>
        <end position="470"/>
    </location>
</feature>
<evidence type="ECO:0000256" key="2">
    <source>
        <dbReference type="ARBA" id="ARBA00022777"/>
    </source>
</evidence>
<dbReference type="InterPro" id="IPR000421">
    <property type="entry name" value="FA58C"/>
</dbReference>
<dbReference type="RefSeq" id="WP_379708744.1">
    <property type="nucleotide sequence ID" value="NZ_JBHTBS010000001.1"/>
</dbReference>
<dbReference type="PANTHER" id="PTHR24421">
    <property type="entry name" value="NITRATE/NITRITE SENSOR PROTEIN NARX-RELATED"/>
    <property type="match status" value="1"/>
</dbReference>
<feature type="domain" description="F5/8 type C" evidence="5">
    <location>
        <begin position="214"/>
        <end position="353"/>
    </location>
</feature>
<evidence type="ECO:0000259" key="7">
    <source>
        <dbReference type="Pfam" id="PF07730"/>
    </source>
</evidence>
<keyword evidence="1" id="KW-0808">Transferase</keyword>
<keyword evidence="4" id="KW-0472">Membrane</keyword>
<keyword evidence="2 8" id="KW-0418">Kinase</keyword>
<protein>
    <submittedName>
        <fullName evidence="8">Histidine kinase</fullName>
    </submittedName>
</protein>
<keyword evidence="4" id="KW-1133">Transmembrane helix</keyword>
<dbReference type="Proteomes" id="UP001596472">
    <property type="component" value="Unassembled WGS sequence"/>
</dbReference>
<keyword evidence="3" id="KW-0902">Two-component regulatory system</keyword>
<dbReference type="Pfam" id="PF07730">
    <property type="entry name" value="HisKA_3"/>
    <property type="match status" value="1"/>
</dbReference>
<feature type="domain" description="Signal transduction histidine kinase subgroup 3 dimerisation and phosphoacceptor" evidence="7">
    <location>
        <begin position="482"/>
        <end position="541"/>
    </location>
</feature>
<feature type="domain" description="Histidine kinase/HSP90-like ATPase" evidence="6">
    <location>
        <begin position="580"/>
        <end position="664"/>
    </location>
</feature>
<keyword evidence="4" id="KW-0812">Transmembrane</keyword>
<reference evidence="9" key="1">
    <citation type="journal article" date="2019" name="Int. J. Syst. Evol. Microbiol.">
        <title>The Global Catalogue of Microorganisms (GCM) 10K type strain sequencing project: providing services to taxonomists for standard genome sequencing and annotation.</title>
        <authorList>
            <consortium name="The Broad Institute Genomics Platform"/>
            <consortium name="The Broad Institute Genome Sequencing Center for Infectious Disease"/>
            <person name="Wu L."/>
            <person name="Ma J."/>
        </authorList>
    </citation>
    <scope>NUCLEOTIDE SEQUENCE [LARGE SCALE GENOMIC DNA]</scope>
    <source>
        <strain evidence="9">CGMCC 4.1467</strain>
    </source>
</reference>
<dbReference type="SUPFAM" id="SSF55874">
    <property type="entry name" value="ATPase domain of HSP90 chaperone/DNA topoisomerase II/histidine kinase"/>
    <property type="match status" value="1"/>
</dbReference>
<keyword evidence="9" id="KW-1185">Reference proteome</keyword>
<comment type="caution">
    <text evidence="8">The sequence shown here is derived from an EMBL/GenBank/DDBJ whole genome shotgun (WGS) entry which is preliminary data.</text>
</comment>